<accession>A0A7S3E9Z9</accession>
<evidence type="ECO:0000313" key="3">
    <source>
        <dbReference type="EMBL" id="CAE0038028.1"/>
    </source>
</evidence>
<feature type="compositionally biased region" description="Basic and acidic residues" evidence="1">
    <location>
        <begin position="84"/>
        <end position="93"/>
    </location>
</feature>
<gene>
    <name evidence="3" type="ORF">RMAR00112_LOCUS5986</name>
</gene>
<sequence length="222" mass="24429">MSLYYRLKAGSRILRPEAARAFYRSTGGGLGSIHSLTSGLTGGQGYRFKQFPAAAGLRWHSAFSPTRKDEKDSVQASPKSKKTPTQDKTDSSGDTKPSAVQFSTAAVDVKVSNETAMDHLGDSLPRDNPRVRVYGPHILAFNAELHNMISISSRIGALFLSAIIFLPVPSFWVLVVEHVPIGPVVGMMVFSVMSMMAHLLFLAQWKFVSKFKWGAHSDKWED</sequence>
<dbReference type="AlphaFoldDB" id="A0A7S3E9Z9"/>
<keyword evidence="2" id="KW-0812">Transmembrane</keyword>
<name>A0A7S3E9Z9_9RHOD</name>
<reference evidence="3" key="1">
    <citation type="submission" date="2021-01" db="EMBL/GenBank/DDBJ databases">
        <authorList>
            <person name="Corre E."/>
            <person name="Pelletier E."/>
            <person name="Niang G."/>
            <person name="Scheremetjew M."/>
            <person name="Finn R."/>
            <person name="Kale V."/>
            <person name="Holt S."/>
            <person name="Cochrane G."/>
            <person name="Meng A."/>
            <person name="Brown T."/>
            <person name="Cohen L."/>
        </authorList>
    </citation>
    <scope>NUCLEOTIDE SEQUENCE</scope>
    <source>
        <strain evidence="3">CCMP 769</strain>
    </source>
</reference>
<keyword evidence="2" id="KW-1133">Transmembrane helix</keyword>
<organism evidence="3">
    <name type="scientific">Rhodosorus marinus</name>
    <dbReference type="NCBI Taxonomy" id="101924"/>
    <lineage>
        <taxon>Eukaryota</taxon>
        <taxon>Rhodophyta</taxon>
        <taxon>Stylonematophyceae</taxon>
        <taxon>Stylonematales</taxon>
        <taxon>Stylonemataceae</taxon>
        <taxon>Rhodosorus</taxon>
    </lineage>
</organism>
<dbReference type="EMBL" id="HBHW01007987">
    <property type="protein sequence ID" value="CAE0038028.1"/>
    <property type="molecule type" value="Transcribed_RNA"/>
</dbReference>
<feature type="transmembrane region" description="Helical" evidence="2">
    <location>
        <begin position="155"/>
        <end position="175"/>
    </location>
</feature>
<feature type="region of interest" description="Disordered" evidence="1">
    <location>
        <begin position="64"/>
        <end position="98"/>
    </location>
</feature>
<evidence type="ECO:0000256" key="1">
    <source>
        <dbReference type="SAM" id="MobiDB-lite"/>
    </source>
</evidence>
<feature type="transmembrane region" description="Helical" evidence="2">
    <location>
        <begin position="181"/>
        <end position="203"/>
    </location>
</feature>
<keyword evidence="2" id="KW-0472">Membrane</keyword>
<evidence type="ECO:0000256" key="2">
    <source>
        <dbReference type="SAM" id="Phobius"/>
    </source>
</evidence>
<protein>
    <submittedName>
        <fullName evidence="3">Uncharacterized protein</fullName>
    </submittedName>
</protein>
<proteinExistence type="predicted"/>